<protein>
    <submittedName>
        <fullName evidence="1">Uncharacterized protein</fullName>
    </submittedName>
</protein>
<gene>
    <name evidence="1" type="ORF">A2664_00575</name>
</gene>
<accession>A0A1G2M3U1</accession>
<name>A0A1G2M3U1_9BACT</name>
<organism evidence="1 2">
    <name type="scientific">Candidatus Taylorbacteria bacterium RIFCSPHIGHO2_01_FULL_46_22b</name>
    <dbReference type="NCBI Taxonomy" id="1802301"/>
    <lineage>
        <taxon>Bacteria</taxon>
        <taxon>Candidatus Tayloriibacteriota</taxon>
    </lineage>
</organism>
<dbReference type="Proteomes" id="UP000178873">
    <property type="component" value="Unassembled WGS sequence"/>
</dbReference>
<dbReference type="AlphaFoldDB" id="A0A1G2M3U1"/>
<evidence type="ECO:0000313" key="1">
    <source>
        <dbReference type="EMBL" id="OHA18424.1"/>
    </source>
</evidence>
<evidence type="ECO:0000313" key="2">
    <source>
        <dbReference type="Proteomes" id="UP000178873"/>
    </source>
</evidence>
<proteinExistence type="predicted"/>
<reference evidence="1 2" key="1">
    <citation type="journal article" date="2016" name="Nat. Commun.">
        <title>Thousands of microbial genomes shed light on interconnected biogeochemical processes in an aquifer system.</title>
        <authorList>
            <person name="Anantharaman K."/>
            <person name="Brown C.T."/>
            <person name="Hug L.A."/>
            <person name="Sharon I."/>
            <person name="Castelle C.J."/>
            <person name="Probst A.J."/>
            <person name="Thomas B.C."/>
            <person name="Singh A."/>
            <person name="Wilkins M.J."/>
            <person name="Karaoz U."/>
            <person name="Brodie E.L."/>
            <person name="Williams K.H."/>
            <person name="Hubbard S.S."/>
            <person name="Banfield J.F."/>
        </authorList>
    </citation>
    <scope>NUCLEOTIDE SEQUENCE [LARGE SCALE GENOMIC DNA]</scope>
</reference>
<dbReference type="STRING" id="1802301.A2664_00575"/>
<comment type="caution">
    <text evidence="1">The sequence shown here is derived from an EMBL/GenBank/DDBJ whole genome shotgun (WGS) entry which is preliminary data.</text>
</comment>
<sequence>MIVTLCSSASFYKQVIEIRDQLKKMGVKVFVPLTAGKMERSGDWQVGTYKTWHKDASQYNRKAFLTMHHFNKIAKGDSILVLNYEKNGKQGYIGGAVLAEMAVAFYLKKKIYILNPIQEEVSYKEEILGMKPVILGGDLSKML</sequence>
<dbReference type="EMBL" id="MHRF01000005">
    <property type="protein sequence ID" value="OHA18424.1"/>
    <property type="molecule type" value="Genomic_DNA"/>
</dbReference>